<dbReference type="InterPro" id="IPR039448">
    <property type="entry name" value="Beta_helix"/>
</dbReference>
<reference evidence="3 4" key="1">
    <citation type="submission" date="2023-08" db="EMBL/GenBank/DDBJ databases">
        <title>Rhodoferax potami sp. nov. and Rhodoferax mekongensis sp. nov., isolated from the Mekong River in Thailand.</title>
        <authorList>
            <person name="Kitikhun S."/>
            <person name="Charoenyingcharoen P."/>
            <person name="Siriarchawattana P."/>
            <person name="Likhitrattanapisal S."/>
            <person name="Nilsakha T."/>
            <person name="Chanpet A."/>
            <person name="Rattanawaree P."/>
            <person name="Ingsriswang S."/>
        </authorList>
    </citation>
    <scope>NUCLEOTIDE SEQUENCE [LARGE SCALE GENOMIC DNA]</scope>
    <source>
        <strain evidence="3 4">TBRC 17660</strain>
    </source>
</reference>
<accession>A0ABU3KQR1</accession>
<protein>
    <submittedName>
        <fullName evidence="3">Right-handed parallel beta-helix repeat-containing protein</fullName>
    </submittedName>
</protein>
<feature type="domain" description="Right handed beta helix" evidence="2">
    <location>
        <begin position="324"/>
        <end position="400"/>
    </location>
</feature>
<evidence type="ECO:0000313" key="3">
    <source>
        <dbReference type="EMBL" id="MDT7519673.1"/>
    </source>
</evidence>
<dbReference type="Pfam" id="PF13229">
    <property type="entry name" value="Beta_helix"/>
    <property type="match status" value="2"/>
</dbReference>
<gene>
    <name evidence="3" type="ORF">RAE19_13285</name>
</gene>
<dbReference type="RefSeq" id="WP_313875340.1">
    <property type="nucleotide sequence ID" value="NZ_JAVBIK010000001.1"/>
</dbReference>
<organism evidence="3 4">
    <name type="scientific">Rhodoferax potami</name>
    <dbReference type="NCBI Taxonomy" id="3068338"/>
    <lineage>
        <taxon>Bacteria</taxon>
        <taxon>Pseudomonadati</taxon>
        <taxon>Pseudomonadota</taxon>
        <taxon>Betaproteobacteria</taxon>
        <taxon>Burkholderiales</taxon>
        <taxon>Comamonadaceae</taxon>
        <taxon>Rhodoferax</taxon>
    </lineage>
</organism>
<dbReference type="SMART" id="SM00710">
    <property type="entry name" value="PbH1"/>
    <property type="match status" value="8"/>
</dbReference>
<evidence type="ECO:0000256" key="1">
    <source>
        <dbReference type="SAM" id="SignalP"/>
    </source>
</evidence>
<sequence>MNGFAVTCSRAIAFFLSVAATASSGADLEVKVFPPAGLSSSPLPACQVNLAQACKASLADAFRVIQTPQWQATLLGKFSRVRVLVAPGTYRLTSALDMQWGRGLTKAILLEIVGTSKSTVISGAKLIEKWETATVSNVPARVNPSIRSNLLVADLSALSLPLQVIPHAWGYGLPIRPVLTELFVGDSAQPVAGWPNAGYGKVARPGGVAADDKKTFSIEGRNVNDWLVEPSLQVHAFWGNNWAAQSYLVSNKDANANTLTLLGNGSPYGIKPGQRARVENALVELDAPGEWYVDRASAKLLYWPHPSAAGKPAELSVAAQLLRIADSDQITVRGILFEKTTGDAVHVSKSNGVVFDDVVIRLTGNRGLVIADSAASGIRNSLVEDNGEGGVYVSGGDRTTLLAAGNFVDTCIIRRYSRLVKTYRYAVELDGVGQRVNGSTVSDAPHAAIFFKGNDHVISNNEIFNVVRETGDAGAIYVGRDFTVHGTVIENNFFHDITAQSKELDVKGIYLDDQASGITIRGNIFARVQQPVFLGGGRDNIIEKNLFFQSSPAVHLDARGLASQRQTTLDPKGTLQRGLDAVPYRGAIYATRFPNLAKIREDDIGAPKYNVFRSNTIVGGQMASVAPDAIRGIEVANNTQATETIFLKNMPAQSRLAREDFRLSKE</sequence>
<dbReference type="Proteomes" id="UP001321700">
    <property type="component" value="Unassembled WGS sequence"/>
</dbReference>
<dbReference type="PANTHER" id="PTHR36453">
    <property type="entry name" value="SECRETED PROTEIN-RELATED"/>
    <property type="match status" value="1"/>
</dbReference>
<dbReference type="PANTHER" id="PTHR36453:SF1">
    <property type="entry name" value="RIGHT HANDED BETA HELIX DOMAIN-CONTAINING PROTEIN"/>
    <property type="match status" value="1"/>
</dbReference>
<evidence type="ECO:0000313" key="4">
    <source>
        <dbReference type="Proteomes" id="UP001321700"/>
    </source>
</evidence>
<keyword evidence="1" id="KW-0732">Signal</keyword>
<name>A0ABU3KQR1_9BURK</name>
<dbReference type="SUPFAM" id="SSF51126">
    <property type="entry name" value="Pectin lyase-like"/>
    <property type="match status" value="1"/>
</dbReference>
<feature type="domain" description="Right handed beta helix" evidence="2">
    <location>
        <begin position="426"/>
        <end position="551"/>
    </location>
</feature>
<dbReference type="InterPro" id="IPR011050">
    <property type="entry name" value="Pectin_lyase_fold/virulence"/>
</dbReference>
<feature type="signal peptide" evidence="1">
    <location>
        <begin position="1"/>
        <end position="22"/>
    </location>
</feature>
<dbReference type="InterPro" id="IPR012334">
    <property type="entry name" value="Pectin_lyas_fold"/>
</dbReference>
<dbReference type="InterPro" id="IPR006626">
    <property type="entry name" value="PbH1"/>
</dbReference>
<comment type="caution">
    <text evidence="3">The sequence shown here is derived from an EMBL/GenBank/DDBJ whole genome shotgun (WGS) entry which is preliminary data.</text>
</comment>
<keyword evidence="4" id="KW-1185">Reference proteome</keyword>
<dbReference type="EMBL" id="JAVBIK010000001">
    <property type="protein sequence ID" value="MDT7519673.1"/>
    <property type="molecule type" value="Genomic_DNA"/>
</dbReference>
<dbReference type="Gene3D" id="2.160.20.10">
    <property type="entry name" value="Single-stranded right-handed beta-helix, Pectin lyase-like"/>
    <property type="match status" value="1"/>
</dbReference>
<evidence type="ECO:0000259" key="2">
    <source>
        <dbReference type="Pfam" id="PF13229"/>
    </source>
</evidence>
<feature type="chain" id="PRO_5046511160" evidence="1">
    <location>
        <begin position="23"/>
        <end position="666"/>
    </location>
</feature>
<proteinExistence type="predicted"/>